<comment type="caution">
    <text evidence="1">The sequence shown here is derived from an EMBL/GenBank/DDBJ whole genome shotgun (WGS) entry which is preliminary data.</text>
</comment>
<sequence>MSLPQKHPRSPSPPMSGSPAKRVKLSDDSTPIDNAASLAVAEGAPLIKDVPGVDQLGTDMPNGGGVVKVDGEAAPGEQPNGQAEKNGSAKEKAKDEESSDDEDEDEQPEAAAEEETERKDMYLDAISRQNLDFDFERVCSKSLSNINVYCCLVCGKYFQGRGRGSYAYRHAVGENHRVWLNLETEKFYVLPEGYLVSDPSLQDIIHVLNPRYEPPSLPKLSLLPAQPSYTLAGQPYYPGYIGLNNIRANDYLNVIIHLVLHVPPLRTFLLDPRTPQLQESARPTELVKRLSTLAKRVWNPRLFKAQASPHEFLQEVSKRSEGKYTMTKQGDPVAFLGWLLNTLHKDLGGTKKSNSSIIYRAFQGEVKIQTQEVIVNKNAARPIFDISRDIKTIKSPFLFLALDLPAAPLFQDLNEMKIIPQVPLSTILAKFDGENTQEIGPTLKRHHLTRLPPYLILHIKRFTKNNFVEEKNPTIVNYPMAIDLKDYVDPKPSSPLQTMYNLLANVPHESTIASASSAGTGPGISLKKSSKVEDDTTWKARAGGGEKEKWFALQDLEVREVRADMVFLGDTVIQVWERRDMMPKQV</sequence>
<evidence type="ECO:0000313" key="2">
    <source>
        <dbReference type="Proteomes" id="UP001230649"/>
    </source>
</evidence>
<proteinExistence type="predicted"/>
<accession>A0ACC2WLZ6</accession>
<reference evidence="1" key="1">
    <citation type="submission" date="2023-04" db="EMBL/GenBank/DDBJ databases">
        <title>Draft Genome sequencing of Naganishia species isolated from polar environments using Oxford Nanopore Technology.</title>
        <authorList>
            <person name="Leo P."/>
            <person name="Venkateswaran K."/>
        </authorList>
    </citation>
    <scope>NUCLEOTIDE SEQUENCE</scope>
    <source>
        <strain evidence="1">MNA-CCFEE 5262</strain>
    </source>
</reference>
<dbReference type="EMBL" id="JASBWS010000014">
    <property type="protein sequence ID" value="KAJ9112780.1"/>
    <property type="molecule type" value="Genomic_DNA"/>
</dbReference>
<keyword evidence="2" id="KW-1185">Reference proteome</keyword>
<gene>
    <name evidence="1" type="ORF">QFC20_002106</name>
</gene>
<evidence type="ECO:0000313" key="1">
    <source>
        <dbReference type="EMBL" id="KAJ9112780.1"/>
    </source>
</evidence>
<dbReference type="Proteomes" id="UP001230649">
    <property type="component" value="Unassembled WGS sequence"/>
</dbReference>
<organism evidence="1 2">
    <name type="scientific">Naganishia adeliensis</name>
    <dbReference type="NCBI Taxonomy" id="92952"/>
    <lineage>
        <taxon>Eukaryota</taxon>
        <taxon>Fungi</taxon>
        <taxon>Dikarya</taxon>
        <taxon>Basidiomycota</taxon>
        <taxon>Agaricomycotina</taxon>
        <taxon>Tremellomycetes</taxon>
        <taxon>Filobasidiales</taxon>
        <taxon>Filobasidiaceae</taxon>
        <taxon>Naganishia</taxon>
    </lineage>
</organism>
<protein>
    <submittedName>
        <fullName evidence="1">Uncharacterized protein</fullName>
    </submittedName>
</protein>
<name>A0ACC2WLZ6_9TREE</name>